<accession>A0A9N7Z6U3</accession>
<name>A0A9N7Z6U3_PLEPL</name>
<keyword evidence="2" id="KW-1185">Reference proteome</keyword>
<evidence type="ECO:0000313" key="1">
    <source>
        <dbReference type="EMBL" id="CAB1452536.1"/>
    </source>
</evidence>
<organism evidence="1 2">
    <name type="scientific">Pleuronectes platessa</name>
    <name type="common">European plaice</name>
    <dbReference type="NCBI Taxonomy" id="8262"/>
    <lineage>
        <taxon>Eukaryota</taxon>
        <taxon>Metazoa</taxon>
        <taxon>Chordata</taxon>
        <taxon>Craniata</taxon>
        <taxon>Vertebrata</taxon>
        <taxon>Euteleostomi</taxon>
        <taxon>Actinopterygii</taxon>
        <taxon>Neopterygii</taxon>
        <taxon>Teleostei</taxon>
        <taxon>Neoteleostei</taxon>
        <taxon>Acanthomorphata</taxon>
        <taxon>Carangaria</taxon>
        <taxon>Pleuronectiformes</taxon>
        <taxon>Pleuronectoidei</taxon>
        <taxon>Pleuronectidae</taxon>
        <taxon>Pleuronectes</taxon>
    </lineage>
</organism>
<dbReference type="Proteomes" id="UP001153269">
    <property type="component" value="Unassembled WGS sequence"/>
</dbReference>
<dbReference type="EMBL" id="CADEAL010004132">
    <property type="protein sequence ID" value="CAB1452536.1"/>
    <property type="molecule type" value="Genomic_DNA"/>
</dbReference>
<evidence type="ECO:0000313" key="2">
    <source>
        <dbReference type="Proteomes" id="UP001153269"/>
    </source>
</evidence>
<comment type="caution">
    <text evidence="1">The sequence shown here is derived from an EMBL/GenBank/DDBJ whole genome shotgun (WGS) entry which is preliminary data.</text>
</comment>
<dbReference type="AlphaFoldDB" id="A0A9N7Z6U3"/>
<proteinExistence type="predicted"/>
<reference evidence="1" key="1">
    <citation type="submission" date="2020-03" db="EMBL/GenBank/DDBJ databases">
        <authorList>
            <person name="Weist P."/>
        </authorList>
    </citation>
    <scope>NUCLEOTIDE SEQUENCE</scope>
</reference>
<gene>
    <name evidence="1" type="ORF">PLEPLA_LOCUS40286</name>
</gene>
<sequence>MSHVFSELGSTREVLSSRLGRLSRAFHVRPLALAAITARFFLPVAQKTISQARPRLSVVVTQRAGGFQILFLPVESPSVIPRHAPLRRGSLSGCFPPLRAERQRLQ</sequence>
<protein>
    <submittedName>
        <fullName evidence="1">Uncharacterized protein</fullName>
    </submittedName>
</protein>